<gene>
    <name evidence="1" type="ORF">KVV02_000174</name>
</gene>
<dbReference type="Proteomes" id="UP000717515">
    <property type="component" value="Unassembled WGS sequence"/>
</dbReference>
<dbReference type="InterPro" id="IPR029058">
    <property type="entry name" value="AB_hydrolase_fold"/>
</dbReference>
<dbReference type="EMBL" id="JAIFTL010000284">
    <property type="protein sequence ID" value="KAG9320515.1"/>
    <property type="molecule type" value="Genomic_DNA"/>
</dbReference>
<sequence length="156" mass="17045">MAFHPTIESACNARSKGGEFGLHPASAKVLVPRGLRPVEITNPNDAKKSDGNNTLRGWTWSTDQALTIQPAQTLSSAYVRAFLNRVTSPVLALLATEKNSTKSETVSERMAWFCKAKVTVKRIEGSHSVHMENAQMVSGHVCNWILDQDAATIARL</sequence>
<name>A0A9P8CZR5_MORAP</name>
<evidence type="ECO:0000313" key="2">
    <source>
        <dbReference type="Proteomes" id="UP000717515"/>
    </source>
</evidence>
<dbReference type="Gene3D" id="3.40.50.1820">
    <property type="entry name" value="alpha/beta hydrolase"/>
    <property type="match status" value="1"/>
</dbReference>
<proteinExistence type="predicted"/>
<accession>A0A9P8CZR5</accession>
<protein>
    <submittedName>
        <fullName evidence="1">Uncharacterized protein</fullName>
    </submittedName>
</protein>
<reference evidence="1" key="1">
    <citation type="submission" date="2021-07" db="EMBL/GenBank/DDBJ databases">
        <title>Draft genome of Mortierella alpina, strain LL118, isolated from an aspen leaf litter sample.</title>
        <authorList>
            <person name="Yang S."/>
            <person name="Vinatzer B.A."/>
        </authorList>
    </citation>
    <scope>NUCLEOTIDE SEQUENCE</scope>
    <source>
        <strain evidence="1">LL118</strain>
    </source>
</reference>
<comment type="caution">
    <text evidence="1">The sequence shown here is derived from an EMBL/GenBank/DDBJ whole genome shotgun (WGS) entry which is preliminary data.</text>
</comment>
<dbReference type="SUPFAM" id="SSF53474">
    <property type="entry name" value="alpha/beta-Hydrolases"/>
    <property type="match status" value="1"/>
</dbReference>
<organism evidence="1 2">
    <name type="scientific">Mortierella alpina</name>
    <name type="common">Oleaginous fungus</name>
    <name type="synonym">Mortierella renispora</name>
    <dbReference type="NCBI Taxonomy" id="64518"/>
    <lineage>
        <taxon>Eukaryota</taxon>
        <taxon>Fungi</taxon>
        <taxon>Fungi incertae sedis</taxon>
        <taxon>Mucoromycota</taxon>
        <taxon>Mortierellomycotina</taxon>
        <taxon>Mortierellomycetes</taxon>
        <taxon>Mortierellales</taxon>
        <taxon>Mortierellaceae</taxon>
        <taxon>Mortierella</taxon>
    </lineage>
</organism>
<evidence type="ECO:0000313" key="1">
    <source>
        <dbReference type="EMBL" id="KAG9320515.1"/>
    </source>
</evidence>
<dbReference type="AlphaFoldDB" id="A0A9P8CZR5"/>